<feature type="transmembrane region" description="Helical" evidence="12">
    <location>
        <begin position="21"/>
        <end position="40"/>
    </location>
</feature>
<evidence type="ECO:0000256" key="7">
    <source>
        <dbReference type="ARBA" id="ARBA00034000"/>
    </source>
</evidence>
<dbReference type="AlphaFoldDB" id="A0A6N4THG9"/>
<dbReference type="SUPFAM" id="SSF53955">
    <property type="entry name" value="Lysozyme-like"/>
    <property type="match status" value="1"/>
</dbReference>
<keyword evidence="2" id="KW-0645">Protease</keyword>
<evidence type="ECO:0000256" key="5">
    <source>
        <dbReference type="ARBA" id="ARBA00022801"/>
    </source>
</evidence>
<keyword evidence="12" id="KW-0812">Transmembrane</keyword>
<dbReference type="Gene3D" id="3.40.710.10">
    <property type="entry name" value="DD-peptidase/beta-lactamase superfamily"/>
    <property type="match status" value="1"/>
</dbReference>
<dbReference type="InterPro" id="IPR044068">
    <property type="entry name" value="CB"/>
</dbReference>
<dbReference type="PANTHER" id="PTHR32282">
    <property type="entry name" value="BINDING PROTEIN TRANSPEPTIDASE, PUTATIVE-RELATED"/>
    <property type="match status" value="1"/>
</dbReference>
<evidence type="ECO:0000313" key="15">
    <source>
        <dbReference type="Proteomes" id="UP000464754"/>
    </source>
</evidence>
<evidence type="ECO:0000259" key="13">
    <source>
        <dbReference type="PROSITE" id="PS51900"/>
    </source>
</evidence>
<dbReference type="Gene3D" id="1.20.1270.90">
    <property type="entry name" value="AF1782-like"/>
    <property type="match status" value="1"/>
</dbReference>
<keyword evidence="5" id="KW-0378">Hydrolase</keyword>
<dbReference type="InterPro" id="IPR023346">
    <property type="entry name" value="Lysozyme-like_dom_sf"/>
</dbReference>
<evidence type="ECO:0000256" key="8">
    <source>
        <dbReference type="ARBA" id="ARBA00049902"/>
    </source>
</evidence>
<keyword evidence="3" id="KW-0328">Glycosyltransferase</keyword>
<dbReference type="EMBL" id="AP019695">
    <property type="protein sequence ID" value="BBK21875.1"/>
    <property type="molecule type" value="Genomic_DNA"/>
</dbReference>
<feature type="compositionally biased region" description="Polar residues" evidence="11">
    <location>
        <begin position="844"/>
        <end position="860"/>
    </location>
</feature>
<organism evidence="14 15">
    <name type="scientific">Amedibacterium intestinale</name>
    <dbReference type="NCBI Taxonomy" id="2583452"/>
    <lineage>
        <taxon>Bacteria</taxon>
        <taxon>Bacillati</taxon>
        <taxon>Bacillota</taxon>
        <taxon>Erysipelotrichia</taxon>
        <taxon>Erysipelotrichales</taxon>
        <taxon>Erysipelotrichaceae</taxon>
        <taxon>Amedibacterium</taxon>
    </lineage>
</organism>
<dbReference type="GO" id="GO:0009252">
    <property type="term" value="P:peptidoglycan biosynthetic process"/>
    <property type="evidence" value="ECO:0007669"/>
    <property type="project" value="TreeGrafter"/>
</dbReference>
<evidence type="ECO:0000256" key="4">
    <source>
        <dbReference type="ARBA" id="ARBA00022679"/>
    </source>
</evidence>
<keyword evidence="15" id="KW-1185">Reference proteome</keyword>
<keyword evidence="12" id="KW-1133">Transmembrane helix</keyword>
<evidence type="ECO:0000313" key="14">
    <source>
        <dbReference type="EMBL" id="BBK21875.1"/>
    </source>
</evidence>
<dbReference type="GO" id="GO:0008658">
    <property type="term" value="F:penicillin binding"/>
    <property type="evidence" value="ECO:0007669"/>
    <property type="project" value="InterPro"/>
</dbReference>
<dbReference type="Pfam" id="PF00905">
    <property type="entry name" value="Transpeptidase"/>
    <property type="match status" value="1"/>
</dbReference>
<evidence type="ECO:0000256" key="10">
    <source>
        <dbReference type="SAM" id="Coils"/>
    </source>
</evidence>
<dbReference type="Proteomes" id="UP000464754">
    <property type="component" value="Chromosome"/>
</dbReference>
<evidence type="ECO:0000256" key="3">
    <source>
        <dbReference type="ARBA" id="ARBA00022676"/>
    </source>
</evidence>
<comment type="catalytic activity">
    <reaction evidence="8">
        <text>[GlcNAc-(1-&gt;4)-Mur2Ac(oyl-L-Ala-gamma-D-Glu-L-Lys-D-Ala-D-Ala)](n)-di-trans,octa-cis-undecaprenyl diphosphate + beta-D-GlcNAc-(1-&gt;4)-Mur2Ac(oyl-L-Ala-gamma-D-Glu-L-Lys-D-Ala-D-Ala)-di-trans,octa-cis-undecaprenyl diphosphate = [GlcNAc-(1-&gt;4)-Mur2Ac(oyl-L-Ala-gamma-D-Glu-L-Lys-D-Ala-D-Ala)](n+1)-di-trans,octa-cis-undecaprenyl diphosphate + di-trans,octa-cis-undecaprenyl diphosphate + H(+)</text>
        <dbReference type="Rhea" id="RHEA:23708"/>
        <dbReference type="Rhea" id="RHEA-COMP:9602"/>
        <dbReference type="Rhea" id="RHEA-COMP:9603"/>
        <dbReference type="ChEBI" id="CHEBI:15378"/>
        <dbReference type="ChEBI" id="CHEBI:58405"/>
        <dbReference type="ChEBI" id="CHEBI:60033"/>
        <dbReference type="ChEBI" id="CHEBI:78435"/>
        <dbReference type="EC" id="2.4.99.28"/>
    </reaction>
</comment>
<dbReference type="GO" id="GO:0009002">
    <property type="term" value="F:serine-type D-Ala-D-Ala carboxypeptidase activity"/>
    <property type="evidence" value="ECO:0007669"/>
    <property type="project" value="UniProtKB-EC"/>
</dbReference>
<dbReference type="Gene3D" id="1.20.1270.70">
    <property type="entry name" value="Designed single chain three-helix bundle"/>
    <property type="match status" value="1"/>
</dbReference>
<keyword evidence="10" id="KW-0175">Coiled coil</keyword>
<keyword evidence="1" id="KW-0121">Carboxypeptidase</keyword>
<dbReference type="GO" id="GO:0030288">
    <property type="term" value="C:outer membrane-bounded periplasmic space"/>
    <property type="evidence" value="ECO:0007669"/>
    <property type="project" value="TreeGrafter"/>
</dbReference>
<dbReference type="PANTHER" id="PTHR32282:SF29">
    <property type="entry name" value="PENICILLIN-BINDING PROTEIN 1A"/>
    <property type="match status" value="1"/>
</dbReference>
<dbReference type="KEGG" id="aarg:Aargi30884_07780"/>
<dbReference type="InterPro" id="IPR012338">
    <property type="entry name" value="Beta-lactam/transpept-like"/>
</dbReference>
<keyword evidence="6" id="KW-0511">Multifunctional enzyme</keyword>
<keyword evidence="12" id="KW-0472">Membrane</keyword>
<dbReference type="PROSITE" id="PS51900">
    <property type="entry name" value="CB"/>
    <property type="match status" value="1"/>
</dbReference>
<keyword evidence="4" id="KW-0808">Transferase</keyword>
<dbReference type="GO" id="GO:0006508">
    <property type="term" value="P:proteolysis"/>
    <property type="evidence" value="ECO:0007669"/>
    <property type="project" value="UniProtKB-KW"/>
</dbReference>
<gene>
    <name evidence="14" type="ORF">Aargi30884_07780</name>
</gene>
<dbReference type="GO" id="GO:0003677">
    <property type="term" value="F:DNA binding"/>
    <property type="evidence" value="ECO:0007669"/>
    <property type="project" value="UniProtKB-UniRule"/>
</dbReference>
<dbReference type="InterPro" id="IPR001460">
    <property type="entry name" value="PCN-bd_Tpept"/>
</dbReference>
<evidence type="ECO:0000256" key="1">
    <source>
        <dbReference type="ARBA" id="ARBA00022645"/>
    </source>
</evidence>
<dbReference type="GO" id="GO:0008955">
    <property type="term" value="F:peptidoglycan glycosyltransferase activity"/>
    <property type="evidence" value="ECO:0007669"/>
    <property type="project" value="UniProtKB-EC"/>
</dbReference>
<evidence type="ECO:0000256" key="12">
    <source>
        <dbReference type="SAM" id="Phobius"/>
    </source>
</evidence>
<evidence type="ECO:0000256" key="11">
    <source>
        <dbReference type="SAM" id="MobiDB-lite"/>
    </source>
</evidence>
<comment type="catalytic activity">
    <reaction evidence="7">
        <text>Preferential cleavage: (Ac)2-L-Lys-D-Ala-|-D-Ala. Also transpeptidation of peptidyl-alanyl moieties that are N-acyl substituents of D-alanine.</text>
        <dbReference type="EC" id="3.4.16.4"/>
    </reaction>
</comment>
<reference evidence="15" key="1">
    <citation type="submission" date="2019-05" db="EMBL/GenBank/DDBJ databases">
        <title>Complete genome sequencing of Absiella argi strain JCM 30884.</title>
        <authorList>
            <person name="Sakamoto M."/>
            <person name="Murakami T."/>
            <person name="Mori H."/>
        </authorList>
    </citation>
    <scope>NUCLEOTIDE SEQUENCE [LARGE SCALE GENOMIC DNA]</scope>
    <source>
        <strain evidence="15">JCM 30884</strain>
    </source>
</reference>
<accession>A0A6N4THG9</accession>
<dbReference type="InterPro" id="IPR050396">
    <property type="entry name" value="Glycosyltr_51/Transpeptidase"/>
</dbReference>
<evidence type="ECO:0000256" key="2">
    <source>
        <dbReference type="ARBA" id="ARBA00022670"/>
    </source>
</evidence>
<proteinExistence type="predicted"/>
<feature type="domain" description="Core-binding (CB)" evidence="13">
    <location>
        <begin position="708"/>
        <end position="788"/>
    </location>
</feature>
<feature type="region of interest" description="Disordered" evidence="11">
    <location>
        <begin position="844"/>
        <end position="866"/>
    </location>
</feature>
<keyword evidence="9" id="KW-0238">DNA-binding</keyword>
<protein>
    <recommendedName>
        <fullName evidence="13">Core-binding (CB) domain-containing protein</fullName>
    </recommendedName>
</protein>
<dbReference type="InterPro" id="IPR036950">
    <property type="entry name" value="PBP_transglycosylase"/>
</dbReference>
<sequence length="866" mass="96243">MAKNPKTNKSKRNPRKIINSIIVVFLCLILVGSVSGFFILSKIVAKVQLTDEELVEKIVNSSPTEVYSADGKKIGELGAESRELITYDQLPQVTIDAFLAIEDSRFFTHNGFDLPRFISSAFSNLRTGSLAQGGSTLTMQTIDNFLIKPQEEKDEQAGIRYSPLEKIEHKIQEIYLSMRLDHLESKEDILVAYLNKINFGSSMNTRGIQKAAEYYFGKDVEQLNLSESAFLAGVVNAPALYNPYKGYSKEYQTNYYKAATQRRNETLSMMLMHGYITENEYNLAKSTKLAFQVNGEPSETETSSYQYYITQAAEEARKLTGVDPATTSMKIYTALDRDVQDQMNKIADKESGIAMPNNPYYQIASVVMNNQTGEVVAINDGFNESMASYRSRSMVDTHAPGSTMKPILEYALSFENCGWATSRVMNDRKFDVNGHVIVNYDMKYHGKVSLERAIAQSLNVPAVETMLTVEDTMGANSIIDYLKSLGFKDEVAEKYDYQYAIGANNMEATPLEMAAAYSAFANGGTYIQPHLVTKVEFSDGSKVIENNPKQTQVLSPQASYMVNDLLYKAVNGKYNSYNYMGGVFAGAGYPVYGKTGTSDWDDSVAQYIGGKAKDSWMVNYTSQYTVASWNGFDGRVDGYSYLSTDIQNMNVPGRINRMILDMLSNGAYKIQRPDGLSSYGGGLIKTEYLKDAAKNNPETENNMKDYHKELEKVIDNYLKYDASKYSEETWKAFSSVLEEAKKALDNKDLTDEELKELISKLDKASKELKEKEVVVDVSSLNNAIKEAQLYLDTSKYDANAVANLMKAVNDASTIAAKEGVTQQEIDAAVANINSMITICKNSPVNTPPGSTTENGNNVTVPPTPSN</sequence>
<dbReference type="InterPro" id="IPR001264">
    <property type="entry name" value="Glyco_trans_51"/>
</dbReference>
<evidence type="ECO:0000256" key="6">
    <source>
        <dbReference type="ARBA" id="ARBA00023268"/>
    </source>
</evidence>
<dbReference type="SUPFAM" id="SSF56601">
    <property type="entry name" value="beta-lactamase/transpeptidase-like"/>
    <property type="match status" value="1"/>
</dbReference>
<dbReference type="Gene3D" id="1.10.3810.10">
    <property type="entry name" value="Biosynthetic peptidoglycan transglycosylase-like"/>
    <property type="match status" value="1"/>
</dbReference>
<name>A0A6N4THG9_9FIRM</name>
<dbReference type="Pfam" id="PF00912">
    <property type="entry name" value="Transgly"/>
    <property type="match status" value="1"/>
</dbReference>
<dbReference type="RefSeq" id="WP_158572218.1">
    <property type="nucleotide sequence ID" value="NZ_AP019695.1"/>
</dbReference>
<feature type="coiled-coil region" evidence="10">
    <location>
        <begin position="689"/>
        <end position="774"/>
    </location>
</feature>
<evidence type="ECO:0000256" key="9">
    <source>
        <dbReference type="PROSITE-ProRule" id="PRU01248"/>
    </source>
</evidence>